<feature type="region of interest" description="Disordered" evidence="1">
    <location>
        <begin position="292"/>
        <end position="390"/>
    </location>
</feature>
<dbReference type="AlphaFoldDB" id="A0A5M3MA97"/>
<reference evidence="3" key="1">
    <citation type="journal article" date="2012" name="Science">
        <title>The Paleozoic origin of enzymatic lignin decomposition reconstructed from 31 fungal genomes.</title>
        <authorList>
            <person name="Floudas D."/>
            <person name="Binder M."/>
            <person name="Riley R."/>
            <person name="Barry K."/>
            <person name="Blanchette R.A."/>
            <person name="Henrissat B."/>
            <person name="Martinez A.T."/>
            <person name="Otillar R."/>
            <person name="Spatafora J.W."/>
            <person name="Yadav J.S."/>
            <person name="Aerts A."/>
            <person name="Benoit I."/>
            <person name="Boyd A."/>
            <person name="Carlson A."/>
            <person name="Copeland A."/>
            <person name="Coutinho P.M."/>
            <person name="de Vries R.P."/>
            <person name="Ferreira P."/>
            <person name="Findley K."/>
            <person name="Foster B."/>
            <person name="Gaskell J."/>
            <person name="Glotzer D."/>
            <person name="Gorecki P."/>
            <person name="Heitman J."/>
            <person name="Hesse C."/>
            <person name="Hori C."/>
            <person name="Igarashi K."/>
            <person name="Jurgens J.A."/>
            <person name="Kallen N."/>
            <person name="Kersten P."/>
            <person name="Kohler A."/>
            <person name="Kuees U."/>
            <person name="Kumar T.K.A."/>
            <person name="Kuo A."/>
            <person name="LaButti K."/>
            <person name="Larrondo L.F."/>
            <person name="Lindquist E."/>
            <person name="Ling A."/>
            <person name="Lombard V."/>
            <person name="Lucas S."/>
            <person name="Lundell T."/>
            <person name="Martin R."/>
            <person name="McLaughlin D.J."/>
            <person name="Morgenstern I."/>
            <person name="Morin E."/>
            <person name="Murat C."/>
            <person name="Nagy L.G."/>
            <person name="Nolan M."/>
            <person name="Ohm R.A."/>
            <person name="Patyshakuliyeva A."/>
            <person name="Rokas A."/>
            <person name="Ruiz-Duenas F.J."/>
            <person name="Sabat G."/>
            <person name="Salamov A."/>
            <person name="Samejima M."/>
            <person name="Schmutz J."/>
            <person name="Slot J.C."/>
            <person name="St John F."/>
            <person name="Stenlid J."/>
            <person name="Sun H."/>
            <person name="Sun S."/>
            <person name="Syed K."/>
            <person name="Tsang A."/>
            <person name="Wiebenga A."/>
            <person name="Young D."/>
            <person name="Pisabarro A."/>
            <person name="Eastwood D.C."/>
            <person name="Martin F."/>
            <person name="Cullen D."/>
            <person name="Grigoriev I.V."/>
            <person name="Hibbett D.S."/>
        </authorList>
    </citation>
    <scope>NUCLEOTIDE SEQUENCE [LARGE SCALE GENOMIC DNA]</scope>
    <source>
        <strain evidence="3">RWD-64-598 SS2</strain>
    </source>
</reference>
<name>A0A5M3MA97_CONPW</name>
<feature type="compositionally biased region" description="Basic and acidic residues" evidence="1">
    <location>
        <begin position="205"/>
        <end position="219"/>
    </location>
</feature>
<feature type="compositionally biased region" description="Polar residues" evidence="1">
    <location>
        <begin position="355"/>
        <end position="366"/>
    </location>
</feature>
<feature type="region of interest" description="Disordered" evidence="1">
    <location>
        <begin position="205"/>
        <end position="261"/>
    </location>
</feature>
<dbReference type="EMBL" id="JH711587">
    <property type="protein sequence ID" value="EIW75764.1"/>
    <property type="molecule type" value="Genomic_DNA"/>
</dbReference>
<feature type="compositionally biased region" description="Basic and acidic residues" evidence="1">
    <location>
        <begin position="310"/>
        <end position="320"/>
    </location>
</feature>
<evidence type="ECO:0000313" key="3">
    <source>
        <dbReference type="Proteomes" id="UP000053558"/>
    </source>
</evidence>
<sequence length="390" mass="42743">MPLTRAFRRFLGSGNDPMRRGESPDSLWFRDFHSIEGNSEDVTGEVHGPLTGSPVSLSIASEGRLEDASETTGIIDKGKARAQRSTPPVSQSSDSLGSFMNSCFHCQIPATITKRDDGQTPPALHTRVEDGNNLGQPRVAEKTFQRDTRDQESRLKAITRAFVQLLRNVKGQGDEINDRSTPHMSHSSRAFAFVYPGYARPRIVAAREDTGRRRDRDNAPVHGDTTDTDTDSTGSNEIEQNVVAQGEDSTLGARPDGPRLGYNMNVDEAPLEEDPSPSLFCFCCICPPPPTRRQTEASERVTVAPSPRTMESRSVCRQEKSPLISGQTIATHPQAPGSTLIPRHTYPPAAHTTETRNPSTDTQIPQLRSIGVQTAEELPSRDKQMESNSA</sequence>
<accession>A0A5M3MA97</accession>
<feature type="compositionally biased region" description="Polar residues" evidence="1">
    <location>
        <begin position="83"/>
        <end position="94"/>
    </location>
</feature>
<comment type="caution">
    <text evidence="2">The sequence shown here is derived from an EMBL/GenBank/DDBJ whole genome shotgun (WGS) entry which is preliminary data.</text>
</comment>
<feature type="region of interest" description="Disordered" evidence="1">
    <location>
        <begin position="63"/>
        <end position="94"/>
    </location>
</feature>
<organism evidence="2 3">
    <name type="scientific">Coniophora puteana (strain RWD-64-598)</name>
    <name type="common">Brown rot fungus</name>
    <dbReference type="NCBI Taxonomy" id="741705"/>
    <lineage>
        <taxon>Eukaryota</taxon>
        <taxon>Fungi</taxon>
        <taxon>Dikarya</taxon>
        <taxon>Basidiomycota</taxon>
        <taxon>Agaricomycotina</taxon>
        <taxon>Agaricomycetes</taxon>
        <taxon>Agaricomycetidae</taxon>
        <taxon>Boletales</taxon>
        <taxon>Coniophorineae</taxon>
        <taxon>Coniophoraceae</taxon>
        <taxon>Coniophora</taxon>
    </lineage>
</organism>
<gene>
    <name evidence="2" type="ORF">CONPUDRAFT_146907</name>
</gene>
<protein>
    <submittedName>
        <fullName evidence="2">Uncharacterized protein</fullName>
    </submittedName>
</protein>
<keyword evidence="3" id="KW-1185">Reference proteome</keyword>
<dbReference type="GeneID" id="19202254"/>
<feature type="compositionally biased region" description="Basic and acidic residues" evidence="1">
    <location>
        <begin position="378"/>
        <end position="390"/>
    </location>
</feature>
<dbReference type="RefSeq" id="XP_007773788.1">
    <property type="nucleotide sequence ID" value="XM_007775598.1"/>
</dbReference>
<evidence type="ECO:0000256" key="1">
    <source>
        <dbReference type="SAM" id="MobiDB-lite"/>
    </source>
</evidence>
<proteinExistence type="predicted"/>
<dbReference type="KEGG" id="cput:CONPUDRAFT_146907"/>
<evidence type="ECO:0000313" key="2">
    <source>
        <dbReference type="EMBL" id="EIW75764.1"/>
    </source>
</evidence>
<dbReference type="Proteomes" id="UP000053558">
    <property type="component" value="Unassembled WGS sequence"/>
</dbReference>